<name>A0A645EBU9_9ZZZZ</name>
<protein>
    <submittedName>
        <fullName evidence="1">Uncharacterized protein</fullName>
    </submittedName>
</protein>
<comment type="caution">
    <text evidence="1">The sequence shown here is derived from an EMBL/GenBank/DDBJ whole genome shotgun (WGS) entry which is preliminary data.</text>
</comment>
<accession>A0A645EBU9</accession>
<evidence type="ECO:0000313" key="1">
    <source>
        <dbReference type="EMBL" id="MPM98801.1"/>
    </source>
</evidence>
<proteinExistence type="predicted"/>
<sequence>MAAFVVADDQLVFGADHRVFALVTGDDRFDRLVKILLLHRAAAMFDGVQGRLVDNVGKVGTGSAAGGAGDGVIVKRGGCVYRFGMYPQNGFAARKVGQLYRDAPVKPARAQQRGVQNFGPVGRRQNHDALARVKAVHFGEQLV</sequence>
<dbReference type="AlphaFoldDB" id="A0A645EBU9"/>
<organism evidence="1">
    <name type="scientific">bioreactor metagenome</name>
    <dbReference type="NCBI Taxonomy" id="1076179"/>
    <lineage>
        <taxon>unclassified sequences</taxon>
        <taxon>metagenomes</taxon>
        <taxon>ecological metagenomes</taxon>
    </lineage>
</organism>
<dbReference type="EMBL" id="VSSQ01044934">
    <property type="protein sequence ID" value="MPM98801.1"/>
    <property type="molecule type" value="Genomic_DNA"/>
</dbReference>
<reference evidence="1" key="1">
    <citation type="submission" date="2019-08" db="EMBL/GenBank/DDBJ databases">
        <authorList>
            <person name="Kucharzyk K."/>
            <person name="Murdoch R.W."/>
            <person name="Higgins S."/>
            <person name="Loffler F."/>
        </authorList>
    </citation>
    <scope>NUCLEOTIDE SEQUENCE</scope>
</reference>
<gene>
    <name evidence="1" type="ORF">SDC9_145991</name>
</gene>